<dbReference type="EMBL" id="MT144016">
    <property type="protein sequence ID" value="QJA46611.1"/>
    <property type="molecule type" value="Genomic_DNA"/>
</dbReference>
<sequence length="253" mass="28047">MVMDVDNVQDGETSVDTGDSSGDEQSQPQTLTMEAVEKLIQEKTEALDREWQSKKDKEVERVRRELNATLSTEKSKADAANKALESLKARIGSDPEVSQAIEQAKLESELEHYRNQVRQQESLRRITDAETRYHQETAGLLTAMGVDPLNPEIAKVANEHVNQFGQARNQELRGKLIAKAGGMTSSNASSKQIQALRDEIANLRREAGLDSPDVSTPAGTSSSNKEFMKKFASGDVPLSKTNLDRYNKLTKEE</sequence>
<feature type="compositionally biased region" description="Polar residues" evidence="2">
    <location>
        <begin position="213"/>
        <end position="225"/>
    </location>
</feature>
<evidence type="ECO:0000256" key="2">
    <source>
        <dbReference type="SAM" id="MobiDB-lite"/>
    </source>
</evidence>
<feature type="coiled-coil region" evidence="1">
    <location>
        <begin position="70"/>
        <end position="123"/>
    </location>
</feature>
<proteinExistence type="predicted"/>
<name>A0A6H1ZGR1_9ZZZZ</name>
<organism evidence="3">
    <name type="scientific">viral metagenome</name>
    <dbReference type="NCBI Taxonomy" id="1070528"/>
    <lineage>
        <taxon>unclassified sequences</taxon>
        <taxon>metagenomes</taxon>
        <taxon>organismal metagenomes</taxon>
    </lineage>
</organism>
<dbReference type="AlphaFoldDB" id="A0A6H1ZGR1"/>
<keyword evidence="1" id="KW-0175">Coiled coil</keyword>
<protein>
    <submittedName>
        <fullName evidence="3">Uncharacterized protein</fullName>
    </submittedName>
</protein>
<feature type="compositionally biased region" description="Polar residues" evidence="2">
    <location>
        <begin position="10"/>
        <end position="31"/>
    </location>
</feature>
<evidence type="ECO:0000313" key="3">
    <source>
        <dbReference type="EMBL" id="QJA46611.1"/>
    </source>
</evidence>
<reference evidence="3" key="1">
    <citation type="submission" date="2020-03" db="EMBL/GenBank/DDBJ databases">
        <title>The deep terrestrial virosphere.</title>
        <authorList>
            <person name="Holmfeldt K."/>
            <person name="Nilsson E."/>
            <person name="Simone D."/>
            <person name="Lopez-Fernandez M."/>
            <person name="Wu X."/>
            <person name="de Brujin I."/>
            <person name="Lundin D."/>
            <person name="Andersson A."/>
            <person name="Bertilsson S."/>
            <person name="Dopson M."/>
        </authorList>
    </citation>
    <scope>NUCLEOTIDE SEQUENCE</scope>
    <source>
        <strain evidence="3">TM448A00467</strain>
    </source>
</reference>
<gene>
    <name evidence="3" type="ORF">TM448A00467_0011</name>
</gene>
<feature type="region of interest" description="Disordered" evidence="2">
    <location>
        <begin position="204"/>
        <end position="253"/>
    </location>
</feature>
<accession>A0A6H1ZGR1</accession>
<feature type="compositionally biased region" description="Basic and acidic residues" evidence="2">
    <location>
        <begin position="242"/>
        <end position="253"/>
    </location>
</feature>
<evidence type="ECO:0000256" key="1">
    <source>
        <dbReference type="SAM" id="Coils"/>
    </source>
</evidence>
<feature type="region of interest" description="Disordered" evidence="2">
    <location>
        <begin position="1"/>
        <end position="31"/>
    </location>
</feature>